<feature type="domain" description="Fe/B12 periplasmic-binding" evidence="6">
    <location>
        <begin position="62"/>
        <end position="329"/>
    </location>
</feature>
<dbReference type="PROSITE" id="PS50983">
    <property type="entry name" value="FE_B12_PBP"/>
    <property type="match status" value="1"/>
</dbReference>
<evidence type="ECO:0000313" key="8">
    <source>
        <dbReference type="Proteomes" id="UP000627838"/>
    </source>
</evidence>
<keyword evidence="3" id="KW-0813">Transport</keyword>
<comment type="subcellular location">
    <subcellularLocation>
        <location evidence="1">Cell envelope</location>
    </subcellularLocation>
</comment>
<evidence type="ECO:0000256" key="3">
    <source>
        <dbReference type="ARBA" id="ARBA00022448"/>
    </source>
</evidence>
<feature type="chain" id="PRO_5046541943" evidence="5">
    <location>
        <begin position="26"/>
        <end position="330"/>
    </location>
</feature>
<sequence length="330" mass="34512">MTARLNPLALLAATASLLLALTACGSSGDTETTGSGGAASGAFPAEVATKFGAVTVEKRPERVVALGWGDAETALALGVQPVGQSDWLAFGGDGVGPWVTQKYDESPAKIGTLEPEFEKIASLRPDLILDVKSSGDQARYDLLSKIAPTIAVPEGGDSYKTSWTKQTRMIAKALGVADEGEKLIADIDAKFAAAREEHPEFAGKTISLGSRTSGGYGGYVKGTDRVGFVEKLGFANNPKIDAAAGENFSIEIARENLGMLDADLVVMTAIGIEPTEITGDPLFESVPAVRDGRSIVFDNKDISNAFATNTPLSIGYAIDKVVPLFAEKLK</sequence>
<dbReference type="InterPro" id="IPR002491">
    <property type="entry name" value="ABC_transptr_periplasmic_BD"/>
</dbReference>
<dbReference type="Gene3D" id="3.40.50.1980">
    <property type="entry name" value="Nitrogenase molybdenum iron protein domain"/>
    <property type="match status" value="2"/>
</dbReference>
<evidence type="ECO:0000313" key="7">
    <source>
        <dbReference type="EMBL" id="MBE1532645.1"/>
    </source>
</evidence>
<evidence type="ECO:0000256" key="4">
    <source>
        <dbReference type="ARBA" id="ARBA00022729"/>
    </source>
</evidence>
<dbReference type="CDD" id="cd01146">
    <property type="entry name" value="FhuD"/>
    <property type="match status" value="1"/>
</dbReference>
<dbReference type="EMBL" id="JADBDZ010000001">
    <property type="protein sequence ID" value="MBE1532645.1"/>
    <property type="molecule type" value="Genomic_DNA"/>
</dbReference>
<evidence type="ECO:0000256" key="2">
    <source>
        <dbReference type="ARBA" id="ARBA00008814"/>
    </source>
</evidence>
<keyword evidence="8" id="KW-1185">Reference proteome</keyword>
<protein>
    <submittedName>
        <fullName evidence="7">Iron complex transport system substrate-binding protein</fullName>
    </submittedName>
</protein>
<dbReference type="Pfam" id="PF01497">
    <property type="entry name" value="Peripla_BP_2"/>
    <property type="match status" value="1"/>
</dbReference>
<dbReference type="SUPFAM" id="SSF53807">
    <property type="entry name" value="Helical backbone' metal receptor"/>
    <property type="match status" value="1"/>
</dbReference>
<evidence type="ECO:0000256" key="5">
    <source>
        <dbReference type="SAM" id="SignalP"/>
    </source>
</evidence>
<accession>A0ABR9JPY8</accession>
<evidence type="ECO:0000256" key="1">
    <source>
        <dbReference type="ARBA" id="ARBA00004196"/>
    </source>
</evidence>
<organism evidence="7 8">
    <name type="scientific">Actinomadura algeriensis</name>
    <dbReference type="NCBI Taxonomy" id="1679523"/>
    <lineage>
        <taxon>Bacteria</taxon>
        <taxon>Bacillati</taxon>
        <taxon>Actinomycetota</taxon>
        <taxon>Actinomycetes</taxon>
        <taxon>Streptosporangiales</taxon>
        <taxon>Thermomonosporaceae</taxon>
        <taxon>Actinomadura</taxon>
    </lineage>
</organism>
<dbReference type="PANTHER" id="PTHR30532:SF24">
    <property type="entry name" value="FERRIC ENTEROBACTIN-BINDING PERIPLASMIC PROTEIN FEPB"/>
    <property type="match status" value="1"/>
</dbReference>
<name>A0ABR9JPY8_9ACTN</name>
<evidence type="ECO:0000259" key="6">
    <source>
        <dbReference type="PROSITE" id="PS50983"/>
    </source>
</evidence>
<feature type="signal peptide" evidence="5">
    <location>
        <begin position="1"/>
        <end position="25"/>
    </location>
</feature>
<comment type="caution">
    <text evidence="7">The sequence shown here is derived from an EMBL/GenBank/DDBJ whole genome shotgun (WGS) entry which is preliminary data.</text>
</comment>
<proteinExistence type="inferred from homology"/>
<dbReference type="PROSITE" id="PS51257">
    <property type="entry name" value="PROKAR_LIPOPROTEIN"/>
    <property type="match status" value="1"/>
</dbReference>
<dbReference type="RefSeq" id="WP_192759309.1">
    <property type="nucleotide sequence ID" value="NZ_JADBDZ010000001.1"/>
</dbReference>
<gene>
    <name evidence="7" type="ORF">H4W34_002478</name>
</gene>
<dbReference type="PANTHER" id="PTHR30532">
    <property type="entry name" value="IRON III DICITRATE-BINDING PERIPLASMIC PROTEIN"/>
    <property type="match status" value="1"/>
</dbReference>
<dbReference type="Proteomes" id="UP000627838">
    <property type="component" value="Unassembled WGS sequence"/>
</dbReference>
<comment type="similarity">
    <text evidence="2">Belongs to the bacterial solute-binding protein 8 family.</text>
</comment>
<keyword evidence="4 5" id="KW-0732">Signal</keyword>
<dbReference type="InterPro" id="IPR051313">
    <property type="entry name" value="Bact_iron-sidero_bind"/>
</dbReference>
<reference evidence="7 8" key="1">
    <citation type="submission" date="2020-10" db="EMBL/GenBank/DDBJ databases">
        <title>Sequencing the genomes of 1000 actinobacteria strains.</title>
        <authorList>
            <person name="Klenk H.-P."/>
        </authorList>
    </citation>
    <scope>NUCLEOTIDE SEQUENCE [LARGE SCALE GENOMIC DNA]</scope>
    <source>
        <strain evidence="7 8">DSM 46744</strain>
    </source>
</reference>